<dbReference type="InterPro" id="IPR000485">
    <property type="entry name" value="AsnC-type_HTH_dom"/>
</dbReference>
<evidence type="ECO:0000256" key="2">
    <source>
        <dbReference type="ARBA" id="ARBA00023125"/>
    </source>
</evidence>
<evidence type="ECO:0000256" key="1">
    <source>
        <dbReference type="ARBA" id="ARBA00023015"/>
    </source>
</evidence>
<dbReference type="PRINTS" id="PR00033">
    <property type="entry name" value="HTHASNC"/>
</dbReference>
<dbReference type="PANTHER" id="PTHR30154">
    <property type="entry name" value="LEUCINE-RESPONSIVE REGULATORY PROTEIN"/>
    <property type="match status" value="1"/>
</dbReference>
<evidence type="ECO:0000256" key="3">
    <source>
        <dbReference type="ARBA" id="ARBA00023163"/>
    </source>
</evidence>
<keyword evidence="1" id="KW-0805">Transcription regulation</keyword>
<keyword evidence="2" id="KW-0238">DNA-binding</keyword>
<dbReference type="GeneID" id="61362698"/>
<dbReference type="SUPFAM" id="SSF54909">
    <property type="entry name" value="Dimeric alpha+beta barrel"/>
    <property type="match status" value="1"/>
</dbReference>
<name>A0A072ZUN5_RALSL</name>
<dbReference type="InterPro" id="IPR036390">
    <property type="entry name" value="WH_DNA-bd_sf"/>
</dbReference>
<evidence type="ECO:0000313" key="6">
    <source>
        <dbReference type="Proteomes" id="UP001143674"/>
    </source>
</evidence>
<gene>
    <name evidence="5" type="ORF">LBW55_20205</name>
</gene>
<dbReference type="GO" id="GO:0043565">
    <property type="term" value="F:sequence-specific DNA binding"/>
    <property type="evidence" value="ECO:0007669"/>
    <property type="project" value="InterPro"/>
</dbReference>
<dbReference type="GO" id="GO:0005829">
    <property type="term" value="C:cytosol"/>
    <property type="evidence" value="ECO:0007669"/>
    <property type="project" value="TreeGrafter"/>
</dbReference>
<dbReference type="GO" id="GO:0043200">
    <property type="term" value="P:response to amino acid"/>
    <property type="evidence" value="ECO:0007669"/>
    <property type="project" value="TreeGrafter"/>
</dbReference>
<reference evidence="5" key="1">
    <citation type="submission" date="2021-09" db="EMBL/GenBank/DDBJ databases">
        <title>Genomic analysis of Ralstonia spp.</title>
        <authorList>
            <person name="Aburjaile F."/>
            <person name="Ariute J.C."/>
            <person name="Pais A.K.L."/>
            <person name="Albuquerque G.M.R."/>
            <person name="Silva A.M.F."/>
            <person name="Brenig B."/>
            <person name="Azevedo V."/>
            <person name="Matiuzzi M."/>
            <person name="Ramos R."/>
            <person name="Goes-Neto A."/>
            <person name="Soares S."/>
            <person name="Iseppon A.M.B."/>
            <person name="Souza E."/>
            <person name="Gama M."/>
        </authorList>
    </citation>
    <scope>NUCLEOTIDE SEQUENCE</scope>
    <source>
        <strain evidence="5">B4</strain>
    </source>
</reference>
<protein>
    <submittedName>
        <fullName evidence="5">Lrp/AsnC family transcriptional regulator</fullName>
    </submittedName>
</protein>
<dbReference type="Gene3D" id="3.30.70.920">
    <property type="match status" value="1"/>
</dbReference>
<dbReference type="AlphaFoldDB" id="A0A072ZUN5"/>
<feature type="domain" description="HTH asnC-type" evidence="4">
    <location>
        <begin position="4"/>
        <end position="65"/>
    </location>
</feature>
<accession>A0A072ZUN5</accession>
<organism evidence="5 6">
    <name type="scientific">Ralstonia solanacearum</name>
    <name type="common">Pseudomonas solanacearum</name>
    <dbReference type="NCBI Taxonomy" id="305"/>
    <lineage>
        <taxon>Bacteria</taxon>
        <taxon>Pseudomonadati</taxon>
        <taxon>Pseudomonadota</taxon>
        <taxon>Betaproteobacteria</taxon>
        <taxon>Burkholderiales</taxon>
        <taxon>Burkholderiaceae</taxon>
        <taxon>Ralstonia</taxon>
        <taxon>Ralstonia solanacearum species complex</taxon>
    </lineage>
</organism>
<dbReference type="InterPro" id="IPR036388">
    <property type="entry name" value="WH-like_DNA-bd_sf"/>
</dbReference>
<dbReference type="Pfam" id="PF01037">
    <property type="entry name" value="AsnC_trans_reg"/>
    <property type="match status" value="1"/>
</dbReference>
<dbReference type="EMBL" id="JAIVEX010000011">
    <property type="protein sequence ID" value="MDB0523931.1"/>
    <property type="molecule type" value="Genomic_DNA"/>
</dbReference>
<dbReference type="SUPFAM" id="SSF46785">
    <property type="entry name" value="Winged helix' DNA-binding domain"/>
    <property type="match status" value="1"/>
</dbReference>
<proteinExistence type="predicted"/>
<dbReference type="PANTHER" id="PTHR30154:SF34">
    <property type="entry name" value="TRANSCRIPTIONAL REGULATOR AZLB"/>
    <property type="match status" value="1"/>
</dbReference>
<dbReference type="Pfam" id="PF13404">
    <property type="entry name" value="HTH_AsnC-type"/>
    <property type="match status" value="1"/>
</dbReference>
<dbReference type="InterPro" id="IPR019888">
    <property type="entry name" value="Tscrpt_reg_AsnC-like"/>
</dbReference>
<dbReference type="InterPro" id="IPR011008">
    <property type="entry name" value="Dimeric_a/b-barrel"/>
</dbReference>
<dbReference type="KEGG" id="rsy:RSUY_01370"/>
<sequence length="158" mass="17237">MISLDSFDLALLAALQRDGRATHQQLSEQVHLSASQVGRRLARLEAERVIEGYRVILSPTGLGLGVTVFASVKLAHHGDAIVERFREEILLLDAVQECYSVAGDADYMLRVVVPDLPALSEFVMRKLMRVPGVDNVRSNIVLTALKRDGALPLAHLGG</sequence>
<dbReference type="SMART" id="SM00344">
    <property type="entry name" value="HTH_ASNC"/>
    <property type="match status" value="1"/>
</dbReference>
<evidence type="ECO:0000259" key="4">
    <source>
        <dbReference type="PROSITE" id="PS50956"/>
    </source>
</evidence>
<evidence type="ECO:0000313" key="5">
    <source>
        <dbReference type="EMBL" id="MDB0523931.1"/>
    </source>
</evidence>
<dbReference type="RefSeq" id="WP_014615569.1">
    <property type="nucleotide sequence ID" value="NZ_CDLS01000001.1"/>
</dbReference>
<dbReference type="Gene3D" id="1.10.10.10">
    <property type="entry name" value="Winged helix-like DNA-binding domain superfamily/Winged helix DNA-binding domain"/>
    <property type="match status" value="1"/>
</dbReference>
<keyword evidence="3" id="KW-0804">Transcription</keyword>
<dbReference type="InterPro" id="IPR019887">
    <property type="entry name" value="Tscrpt_reg_AsnC/Lrp_C"/>
</dbReference>
<dbReference type="PROSITE" id="PS50956">
    <property type="entry name" value="HTH_ASNC_2"/>
    <property type="match status" value="1"/>
</dbReference>
<comment type="caution">
    <text evidence="5">The sequence shown here is derived from an EMBL/GenBank/DDBJ whole genome shotgun (WGS) entry which is preliminary data.</text>
</comment>
<dbReference type="Proteomes" id="UP001143674">
    <property type="component" value="Unassembled WGS sequence"/>
</dbReference>